<organism evidence="5 6">
    <name type="scientific">Smittium mucronatum</name>
    <dbReference type="NCBI Taxonomy" id="133383"/>
    <lineage>
        <taxon>Eukaryota</taxon>
        <taxon>Fungi</taxon>
        <taxon>Fungi incertae sedis</taxon>
        <taxon>Zoopagomycota</taxon>
        <taxon>Kickxellomycotina</taxon>
        <taxon>Harpellomycetes</taxon>
        <taxon>Harpellales</taxon>
        <taxon>Legeriomycetaceae</taxon>
        <taxon>Smittium</taxon>
    </lineage>
</organism>
<accession>A0A1R0H9C2</accession>
<sequence>MSSRIIVKNLPKRYSEERMKEHFSEKGSVTDVKIMKNLKGDTRRFGFVGYKSEKEAKAAVRFFNGTFIDTSKIIVEFAKPIGDPQIPRAWSSYTKAKDLFNKREIDDAANASRVAELASSDTAATKDAPTASAASVLQTLYEETVAQNANDPQFQEFLQVMAPRAKSKTWANDDINLLNEREKRAVSNAISHKKASESAKNKAPSALPKAKVQAKVLSVPNKKPGGASLTVSKTHITFDIDEENENGAEEIENEAQPDDFDVNSGLKNLDDEKLPASLSNLSSDMEWLRSHIKSTEPEAKEPDLESDVAATKDEPAAVVPVARTSGSDDVADKIKYSLLEKEKERQEHISRIADSGRLFVRNLPYDTSENSLRNFFEKYGPLSEIHMPIDNQSKKPKGFAYVLYLLPENAVKAFKSSDHQFFQGRHLHILPADDKPSNPNADNNNDSSSLYGDKNLKKQKESARKKNAGNDFNWNSLYMSADAVADSIAERLQIDKMDLLSSESGSPAVRLALAETHIISETKKFFEVNGIVLDSFNQKTKTRSDTVILVKNIPFSVGKLADFEKIASEGSSQSASESIENEIRALFGVHGTLGRVLVPPARTIAIVEFLEPSEARSAFRHLAYKRFGDAPLYLEWAPEKLFRLPFDPKVGTKQVAEKSLEKTTEPDASSIFEPSAPKEEDDTGSNDVGSVLFVKNLNFETGDDKLKKVFESYDGFRQANVKYRNRKLANGETEKLSMGFGFVEFNSSSSARLALAALREGPVVDGHKLEVKMSDKKGTKAKGETKTSRVSTKLVVKNVPFEATKHDLRELFGTYGQLKSVRLPNKFSGGHRGFAFLEFLTSQEAANCLEQVGTSSHLYGRRLVVKWADEEPGLDGSGDGDGEEDEESSTSAMEGALEKLRKKSTRKFLGTLGENQNLGQKEKKIRLD</sequence>
<dbReference type="SMART" id="SM00360">
    <property type="entry name" value="RRM"/>
    <property type="match status" value="5"/>
</dbReference>
<feature type="domain" description="RRM" evidence="4">
    <location>
        <begin position="792"/>
        <end position="870"/>
    </location>
</feature>
<dbReference type="CDD" id="cd12565">
    <property type="entry name" value="RRM1_MRD1"/>
    <property type="match status" value="1"/>
</dbReference>
<dbReference type="PROSITE" id="PS50102">
    <property type="entry name" value="RRM"/>
    <property type="match status" value="5"/>
</dbReference>
<evidence type="ECO:0000256" key="3">
    <source>
        <dbReference type="SAM" id="MobiDB-lite"/>
    </source>
</evidence>
<dbReference type="CDD" id="cd12317">
    <property type="entry name" value="RRM4_RBM19_RRM3_MRD1"/>
    <property type="match status" value="1"/>
</dbReference>
<evidence type="ECO:0000313" key="5">
    <source>
        <dbReference type="EMBL" id="OLY85792.1"/>
    </source>
</evidence>
<dbReference type="GO" id="GO:0003723">
    <property type="term" value="F:RNA binding"/>
    <property type="evidence" value="ECO:0007669"/>
    <property type="project" value="UniProtKB-UniRule"/>
</dbReference>
<keyword evidence="6" id="KW-1185">Reference proteome</keyword>
<dbReference type="OrthoDB" id="439639at2759"/>
<evidence type="ECO:0000256" key="1">
    <source>
        <dbReference type="ARBA" id="ARBA00022884"/>
    </source>
</evidence>
<keyword evidence="1 2" id="KW-0694">RNA-binding</keyword>
<feature type="compositionally biased region" description="Basic and acidic residues" evidence="3">
    <location>
        <begin position="454"/>
        <end position="464"/>
    </location>
</feature>
<evidence type="ECO:0000313" key="6">
    <source>
        <dbReference type="Proteomes" id="UP000187455"/>
    </source>
</evidence>
<name>A0A1R0H9C2_9FUNG</name>
<dbReference type="Proteomes" id="UP000187455">
    <property type="component" value="Unassembled WGS sequence"/>
</dbReference>
<feature type="domain" description="RRM" evidence="4">
    <location>
        <begin position="356"/>
        <end position="434"/>
    </location>
</feature>
<feature type="domain" description="RRM" evidence="4">
    <location>
        <begin position="546"/>
        <end position="639"/>
    </location>
</feature>
<feature type="domain" description="RRM" evidence="4">
    <location>
        <begin position="690"/>
        <end position="776"/>
    </location>
</feature>
<gene>
    <name evidence="5" type="ORF">AYI68_g23</name>
</gene>
<proteinExistence type="predicted"/>
<dbReference type="Gene3D" id="3.30.70.330">
    <property type="match status" value="5"/>
</dbReference>
<comment type="caution">
    <text evidence="5">The sequence shown here is derived from an EMBL/GenBank/DDBJ whole genome shotgun (WGS) entry which is preliminary data.</text>
</comment>
<evidence type="ECO:0000259" key="4">
    <source>
        <dbReference type="PROSITE" id="PS50102"/>
    </source>
</evidence>
<dbReference type="CDD" id="cd12320">
    <property type="entry name" value="RRM6_RBM19_RRM5_MRD1"/>
    <property type="match status" value="1"/>
</dbReference>
<dbReference type="Pfam" id="PF00076">
    <property type="entry name" value="RRM_1"/>
    <property type="match status" value="4"/>
</dbReference>
<dbReference type="SUPFAM" id="SSF54928">
    <property type="entry name" value="RNA-binding domain, RBD"/>
    <property type="match status" value="5"/>
</dbReference>
<feature type="region of interest" description="Disordered" evidence="3">
    <location>
        <begin position="870"/>
        <end position="901"/>
    </location>
</feature>
<feature type="region of interest" description="Disordered" evidence="3">
    <location>
        <begin position="430"/>
        <end position="467"/>
    </location>
</feature>
<reference evidence="5 6" key="1">
    <citation type="journal article" date="2016" name="Mol. Biol. Evol.">
        <title>Genome-Wide Survey of Gut Fungi (Harpellales) Reveals the First Horizontally Transferred Ubiquitin Gene from a Mosquito Host.</title>
        <authorList>
            <person name="Wang Y."/>
            <person name="White M.M."/>
            <person name="Kvist S."/>
            <person name="Moncalvo J.M."/>
        </authorList>
    </citation>
    <scope>NUCLEOTIDE SEQUENCE [LARGE SCALE GENOMIC DNA]</scope>
    <source>
        <strain evidence="5 6">ALG-7-W6</strain>
    </source>
</reference>
<feature type="compositionally biased region" description="Low complexity" evidence="3">
    <location>
        <begin position="437"/>
        <end position="449"/>
    </location>
</feature>
<dbReference type="InterPro" id="IPR000504">
    <property type="entry name" value="RRM_dom"/>
</dbReference>
<dbReference type="PANTHER" id="PTHR48027">
    <property type="entry name" value="HETEROGENEOUS NUCLEAR RIBONUCLEOPROTEIN 87F-RELATED"/>
    <property type="match status" value="1"/>
</dbReference>
<dbReference type="InterPro" id="IPR035979">
    <property type="entry name" value="RBD_domain_sf"/>
</dbReference>
<dbReference type="InterPro" id="IPR052462">
    <property type="entry name" value="SLIRP/GR-RBP-like"/>
</dbReference>
<feature type="domain" description="RRM" evidence="4">
    <location>
        <begin position="3"/>
        <end position="80"/>
    </location>
</feature>
<dbReference type="InterPro" id="IPR012677">
    <property type="entry name" value="Nucleotide-bd_a/b_plait_sf"/>
</dbReference>
<feature type="compositionally biased region" description="Acidic residues" evidence="3">
    <location>
        <begin position="870"/>
        <end position="888"/>
    </location>
</feature>
<dbReference type="EMBL" id="LSSL01000004">
    <property type="protein sequence ID" value="OLY85792.1"/>
    <property type="molecule type" value="Genomic_DNA"/>
</dbReference>
<evidence type="ECO:0000256" key="2">
    <source>
        <dbReference type="PROSITE-ProRule" id="PRU00176"/>
    </source>
</evidence>
<feature type="region of interest" description="Disordered" evidence="3">
    <location>
        <begin position="657"/>
        <end position="685"/>
    </location>
</feature>
<protein>
    <submittedName>
        <fullName evidence="5">Multiple RNA-binding domain-containing protein 1</fullName>
    </submittedName>
</protein>
<dbReference type="AlphaFoldDB" id="A0A1R0H9C2"/>
<dbReference type="STRING" id="133383.A0A1R0H9C2"/>